<dbReference type="EC" id="2.7.7.43" evidence="1"/>
<dbReference type="Gene3D" id="3.90.550.10">
    <property type="entry name" value="Spore Coat Polysaccharide Biosynthesis Protein SpsA, Chain A"/>
    <property type="match status" value="1"/>
</dbReference>
<evidence type="ECO:0000313" key="1">
    <source>
        <dbReference type="EMBL" id="APU69122.1"/>
    </source>
</evidence>
<dbReference type="STRING" id="1229726.GRFL_2398"/>
<accession>A0A1L7I7N4</accession>
<dbReference type="Pfam" id="PF02348">
    <property type="entry name" value="CTP_transf_3"/>
    <property type="match status" value="1"/>
</dbReference>
<dbReference type="InterPro" id="IPR003329">
    <property type="entry name" value="Cytidylyl_trans"/>
</dbReference>
<dbReference type="CDD" id="cd02513">
    <property type="entry name" value="CMP-NeuAc_Synthase"/>
    <property type="match status" value="1"/>
</dbReference>
<keyword evidence="2" id="KW-1185">Reference proteome</keyword>
<reference evidence="1 2" key="1">
    <citation type="submission" date="2016-07" db="EMBL/GenBank/DDBJ databases">
        <title>Multi-omics approach to identify versatile polysaccharide utilization systems of a marine flavobacterium Gramella flava.</title>
        <authorList>
            <person name="Tang K."/>
        </authorList>
    </citation>
    <scope>NUCLEOTIDE SEQUENCE [LARGE SCALE GENOMIC DNA]</scope>
    <source>
        <strain evidence="1 2">JLT2011</strain>
    </source>
</reference>
<gene>
    <name evidence="1" type="ORF">GRFL_2398</name>
</gene>
<dbReference type="AlphaFoldDB" id="A0A1L7I7N4"/>
<dbReference type="EMBL" id="CP016359">
    <property type="protein sequence ID" value="APU69122.1"/>
    <property type="molecule type" value="Genomic_DNA"/>
</dbReference>
<dbReference type="OrthoDB" id="9805604at2"/>
<name>A0A1L7I7N4_9FLAO</name>
<keyword evidence="1" id="KW-0548">Nucleotidyltransferase</keyword>
<organism evidence="1 2">
    <name type="scientific">Christiangramia flava JLT2011</name>
    <dbReference type="NCBI Taxonomy" id="1229726"/>
    <lineage>
        <taxon>Bacteria</taxon>
        <taxon>Pseudomonadati</taxon>
        <taxon>Bacteroidota</taxon>
        <taxon>Flavobacteriia</taxon>
        <taxon>Flavobacteriales</taxon>
        <taxon>Flavobacteriaceae</taxon>
        <taxon>Christiangramia</taxon>
    </lineage>
</organism>
<protein>
    <submittedName>
        <fullName evidence="1">N-Acetylneuraminate cytidylyltransferase</fullName>
        <ecNumber evidence="1">2.7.7.43</ecNumber>
    </submittedName>
</protein>
<proteinExistence type="predicted"/>
<dbReference type="KEGG" id="gfl:GRFL_2398"/>
<dbReference type="SUPFAM" id="SSF53448">
    <property type="entry name" value="Nucleotide-diphospho-sugar transferases"/>
    <property type="match status" value="1"/>
</dbReference>
<dbReference type="GO" id="GO:0008781">
    <property type="term" value="F:N-acylneuraminate cytidylyltransferase activity"/>
    <property type="evidence" value="ECO:0007669"/>
    <property type="project" value="UniProtKB-EC"/>
</dbReference>
<dbReference type="RefSeq" id="WP_083644816.1">
    <property type="nucleotide sequence ID" value="NZ_AMRU01000011.1"/>
</dbReference>
<dbReference type="PANTHER" id="PTHR21485:SF3">
    <property type="entry name" value="N-ACYLNEURAMINATE CYTIDYLYLTRANSFERASE"/>
    <property type="match status" value="1"/>
</dbReference>
<dbReference type="InterPro" id="IPR050793">
    <property type="entry name" value="CMP-NeuNAc_synthase"/>
</dbReference>
<dbReference type="PANTHER" id="PTHR21485">
    <property type="entry name" value="HAD SUPERFAMILY MEMBERS CMAS AND KDSC"/>
    <property type="match status" value="1"/>
</dbReference>
<evidence type="ECO:0000313" key="2">
    <source>
        <dbReference type="Proteomes" id="UP000186230"/>
    </source>
</evidence>
<sequence length="227" mass="25047">MKVLGLITARGGSKGIPGKNIKELHGKPLIAYTIASGKEAKLLSRLVLSSDDESIIEIAKSEGAEVPFKRPDELANDDTPSLAVIRHTLEFFMANGEDFDAVCLLQPTTPFRKNDLIDEAIQKLDMGGFDSVISVREIPADFNPHWAFEEKAGHLKIATGESTPISRRQDLPKAYHRDGAVYVTRSEVILQGSLLGDKIGFVETTRDAYVNIDTPEDWEKAEKMLKP</sequence>
<keyword evidence="1" id="KW-0808">Transferase</keyword>
<dbReference type="Proteomes" id="UP000186230">
    <property type="component" value="Chromosome"/>
</dbReference>
<dbReference type="InterPro" id="IPR029044">
    <property type="entry name" value="Nucleotide-diphossugar_trans"/>
</dbReference>